<dbReference type="PANTHER" id="PTHR46672:SF1">
    <property type="entry name" value="OS08G0103600 PROTEIN"/>
    <property type="match status" value="1"/>
</dbReference>
<dbReference type="PANTHER" id="PTHR46672">
    <property type="entry name" value="OS08G0495500 PROTEIN-RELATED"/>
    <property type="match status" value="1"/>
</dbReference>
<dbReference type="CDD" id="cd18186">
    <property type="entry name" value="BTB_POZ_ZBTB_KLHL-like"/>
    <property type="match status" value="1"/>
</dbReference>
<protein>
    <recommendedName>
        <fullName evidence="3">BTB domain-containing protein</fullName>
    </recommendedName>
</protein>
<organism evidence="4 5">
    <name type="scientific">Crotalaria pallida</name>
    <name type="common">Smooth rattlebox</name>
    <name type="synonym">Crotalaria striata</name>
    <dbReference type="NCBI Taxonomy" id="3830"/>
    <lineage>
        <taxon>Eukaryota</taxon>
        <taxon>Viridiplantae</taxon>
        <taxon>Streptophyta</taxon>
        <taxon>Embryophyta</taxon>
        <taxon>Tracheophyta</taxon>
        <taxon>Spermatophyta</taxon>
        <taxon>Magnoliopsida</taxon>
        <taxon>eudicotyledons</taxon>
        <taxon>Gunneridae</taxon>
        <taxon>Pentapetalae</taxon>
        <taxon>rosids</taxon>
        <taxon>fabids</taxon>
        <taxon>Fabales</taxon>
        <taxon>Fabaceae</taxon>
        <taxon>Papilionoideae</taxon>
        <taxon>50 kb inversion clade</taxon>
        <taxon>genistoids sensu lato</taxon>
        <taxon>core genistoids</taxon>
        <taxon>Crotalarieae</taxon>
        <taxon>Crotalaria</taxon>
    </lineage>
</organism>
<dbReference type="PROSITE" id="PS50097">
    <property type="entry name" value="BTB"/>
    <property type="match status" value="1"/>
</dbReference>
<feature type="domain" description="BTB" evidence="3">
    <location>
        <begin position="1"/>
        <end position="46"/>
    </location>
</feature>
<dbReference type="AlphaFoldDB" id="A0AAN9FH34"/>
<accession>A0AAN9FH34</accession>
<evidence type="ECO:0000259" key="3">
    <source>
        <dbReference type="PROSITE" id="PS50097"/>
    </source>
</evidence>
<name>A0AAN9FH34_CROPI</name>
<sequence>MTVLSVSSPVFQDMFHPNGDKEESSTVHIEEMSLESCMNLLCYLYSTIKQEDFLKHRLALLGAAEKYNIRDLKDACEECLPEDLNSENVTERLNEAWLYQLHKLKKGCFTFLFDFEVITLTKTFQSRQDNDV</sequence>
<evidence type="ECO:0000256" key="1">
    <source>
        <dbReference type="ARBA" id="ARBA00004184"/>
    </source>
</evidence>
<comment type="pathway">
    <text evidence="2">Protein modification; protein ubiquitination.</text>
</comment>
<reference evidence="4 5" key="1">
    <citation type="submission" date="2024-01" db="EMBL/GenBank/DDBJ databases">
        <title>The genomes of 5 underutilized Papilionoideae crops provide insights into root nodulation and disease resistanc.</title>
        <authorList>
            <person name="Yuan L."/>
        </authorList>
    </citation>
    <scope>NUCLEOTIDE SEQUENCE [LARGE SCALE GENOMIC DNA]</scope>
    <source>
        <strain evidence="4">ZHUSHIDOU_FW_LH</strain>
        <tissue evidence="4">Leaf</tissue>
    </source>
</reference>
<evidence type="ECO:0000313" key="5">
    <source>
        <dbReference type="Proteomes" id="UP001372338"/>
    </source>
</evidence>
<dbReference type="EMBL" id="JAYWIO010000003">
    <property type="protein sequence ID" value="KAK7275630.1"/>
    <property type="molecule type" value="Genomic_DNA"/>
</dbReference>
<comment type="subcellular location">
    <subcellularLocation>
        <location evidence="1">Endomembrane system</location>
        <topology evidence="1">Peripheral membrane protein</topology>
    </subcellularLocation>
</comment>
<proteinExistence type="predicted"/>
<dbReference type="GO" id="GO:0012505">
    <property type="term" value="C:endomembrane system"/>
    <property type="evidence" value="ECO:0007669"/>
    <property type="project" value="UniProtKB-SubCell"/>
</dbReference>
<gene>
    <name evidence="4" type="ORF">RIF29_16750</name>
</gene>
<keyword evidence="5" id="KW-1185">Reference proteome</keyword>
<comment type="caution">
    <text evidence="4">The sequence shown here is derived from an EMBL/GenBank/DDBJ whole genome shotgun (WGS) entry which is preliminary data.</text>
</comment>
<dbReference type="InterPro" id="IPR011333">
    <property type="entry name" value="SKP1/BTB/POZ_sf"/>
</dbReference>
<evidence type="ECO:0000313" key="4">
    <source>
        <dbReference type="EMBL" id="KAK7275630.1"/>
    </source>
</evidence>
<dbReference type="Proteomes" id="UP001372338">
    <property type="component" value="Unassembled WGS sequence"/>
</dbReference>
<evidence type="ECO:0000256" key="2">
    <source>
        <dbReference type="ARBA" id="ARBA00004906"/>
    </source>
</evidence>
<dbReference type="Pfam" id="PF00651">
    <property type="entry name" value="BTB"/>
    <property type="match status" value="1"/>
</dbReference>
<dbReference type="InterPro" id="IPR044714">
    <property type="entry name" value="AtSIBP1-like"/>
</dbReference>
<dbReference type="Gene3D" id="3.30.710.10">
    <property type="entry name" value="Potassium Channel Kv1.1, Chain A"/>
    <property type="match status" value="1"/>
</dbReference>
<dbReference type="InterPro" id="IPR000210">
    <property type="entry name" value="BTB/POZ_dom"/>
</dbReference>
<dbReference type="SUPFAM" id="SSF54695">
    <property type="entry name" value="POZ domain"/>
    <property type="match status" value="1"/>
</dbReference>